<keyword evidence="4" id="KW-1185">Reference proteome</keyword>
<protein>
    <submittedName>
        <fullName evidence="3">Nuclear GTPase SLIP-GC</fullName>
    </submittedName>
</protein>
<evidence type="ECO:0000313" key="4">
    <source>
        <dbReference type="Proteomes" id="UP000324632"/>
    </source>
</evidence>
<dbReference type="SUPFAM" id="SSF52540">
    <property type="entry name" value="P-loop containing nucleoside triphosphate hydrolases"/>
    <property type="match status" value="1"/>
</dbReference>
<gene>
    <name evidence="3" type="ORF">E1301_Tti018902</name>
</gene>
<comment type="caution">
    <text evidence="3">The sequence shown here is derived from an EMBL/GenBank/DDBJ whole genome shotgun (WGS) entry which is preliminary data.</text>
</comment>
<reference evidence="3 4" key="1">
    <citation type="journal article" date="2019" name="Mol. Ecol. Resour.">
        <title>Chromosome-level genome assembly of Triplophysa tibetana, a fish adapted to the harsh high-altitude environment of the Tibetan Plateau.</title>
        <authorList>
            <person name="Yang X."/>
            <person name="Liu H."/>
            <person name="Ma Z."/>
            <person name="Zou Y."/>
            <person name="Zou M."/>
            <person name="Mao Y."/>
            <person name="Li X."/>
            <person name="Wang H."/>
            <person name="Chen T."/>
            <person name="Wang W."/>
            <person name="Yang R."/>
        </authorList>
    </citation>
    <scope>NUCLEOTIDE SEQUENCE [LARGE SCALE GENOMIC DNA]</scope>
    <source>
        <strain evidence="3">TTIB1903HZAU</strain>
        <tissue evidence="3">Muscle</tissue>
    </source>
</reference>
<evidence type="ECO:0000256" key="1">
    <source>
        <dbReference type="SAM" id="MobiDB-lite"/>
    </source>
</evidence>
<name>A0A5A9NJB2_9TELE</name>
<dbReference type="EMBL" id="SOYY01000016">
    <property type="protein sequence ID" value="KAA0710112.1"/>
    <property type="molecule type" value="Genomic_DNA"/>
</dbReference>
<dbReference type="AlphaFoldDB" id="A0A5A9NJB2"/>
<dbReference type="InterPro" id="IPR027417">
    <property type="entry name" value="P-loop_NTPase"/>
</dbReference>
<dbReference type="PANTHER" id="PTHR47308">
    <property type="entry name" value="NUCLEAR GTPASE SLIP-GC"/>
    <property type="match status" value="1"/>
</dbReference>
<feature type="region of interest" description="Disordered" evidence="1">
    <location>
        <begin position="1"/>
        <end position="30"/>
    </location>
</feature>
<organism evidence="3 4">
    <name type="scientific">Triplophysa tibetana</name>
    <dbReference type="NCBI Taxonomy" id="1572043"/>
    <lineage>
        <taxon>Eukaryota</taxon>
        <taxon>Metazoa</taxon>
        <taxon>Chordata</taxon>
        <taxon>Craniata</taxon>
        <taxon>Vertebrata</taxon>
        <taxon>Euteleostomi</taxon>
        <taxon>Actinopterygii</taxon>
        <taxon>Neopterygii</taxon>
        <taxon>Teleostei</taxon>
        <taxon>Ostariophysi</taxon>
        <taxon>Cypriniformes</taxon>
        <taxon>Nemacheilidae</taxon>
        <taxon>Triplophysa</taxon>
    </lineage>
</organism>
<dbReference type="Pfam" id="PF00350">
    <property type="entry name" value="Dynamin_N"/>
    <property type="match status" value="1"/>
</dbReference>
<dbReference type="InterPro" id="IPR045063">
    <property type="entry name" value="Dynamin_N"/>
</dbReference>
<sequence>MSSVNVEGCDDWKMSEEGDEDDSSSGDRPNFALVTLQDTDEMMVMPSKWLNTDKTQCHWPPFRSPEKLTEAVRDGLEPPTAGKPWEMLNIVLHKEYDTFEEAIKKQEELKAQKDGMFAVVTLQESNELTVIPVNWLKTQCYWPPFKTPKKCLEAVKNRLEPIKRKSPWELVNMDLHGEYATYQQAKEKQEAISEQMERPSTSLKTNNPSTPQTPCSTQTFGVKRKCDKSPDITVQPLLTTDMDPKKKSKKIMEDIKEKVQAIQDTDPTFTTIKAHILDAISKMNEDTRKKETIGIFGRTGEGKSSLLNAVLGDQFLLPSGGFGACTAVITEVEANLNDSNYIAEIEFISKEEWDEEFALSDKEEANELTEMTKERITALFGAEAEEKTLEELKRDDKYKDIFNVLSTGKKIISSSDSSAFASNVVCYLENNLANPGGCFWPLVKSVTIKIPNRRELLEQIVLIDLPGTGDYDKIRDDLWKTKIRECSAVWIVSDIKRAITDRNPWGILEHCIEDLGPGGECKHINFICTKTDDMKPAEYLKSVRLTEAQISGQGLDVKTKCILHRNDLAQKTITEKLQSSKSEESKERFITDVFTVSSTAFFDPELKLKNVDTEIPKLRDILINQNKSINQQLTRDYINEAKGILSLIQSIQLDKDKTMELQTNLEKNLKLLDDNFEGLYEKLKRCLSKGVEESVRSCVKTTQDMLSSVRPKSNRGFHRIFRAMCERGGFYWPKKWNEPLDLNKCLSKHMYDNINKEFVLMFPVDVNDKTEKSMQDKLDKFSIILPTSPMLHPVHIFIQTQETKLKASLSRVIVEKKKEIYSTIYTAIERKMAPGYEKAALEKGEGSMQNMEEVIMKTINELKPQMFNEAKVEMLEMFNNLKMRIMNTLESELKTSVKRSLSQISKFNLLDVSREIQELDKLSAAV</sequence>
<evidence type="ECO:0000313" key="3">
    <source>
        <dbReference type="EMBL" id="KAA0710112.1"/>
    </source>
</evidence>
<feature type="compositionally biased region" description="Basic and acidic residues" evidence="1">
    <location>
        <begin position="187"/>
        <end position="197"/>
    </location>
</feature>
<feature type="domain" description="Dynamin N-terminal" evidence="2">
    <location>
        <begin position="293"/>
        <end position="501"/>
    </location>
</feature>
<dbReference type="Proteomes" id="UP000324632">
    <property type="component" value="Chromosome 16"/>
</dbReference>
<feature type="region of interest" description="Disordered" evidence="1">
    <location>
        <begin position="187"/>
        <end position="221"/>
    </location>
</feature>
<proteinExistence type="predicted"/>
<feature type="compositionally biased region" description="Low complexity" evidence="1">
    <location>
        <begin position="205"/>
        <end position="219"/>
    </location>
</feature>
<dbReference type="GO" id="GO:0003924">
    <property type="term" value="F:GTPase activity"/>
    <property type="evidence" value="ECO:0007669"/>
    <property type="project" value="TreeGrafter"/>
</dbReference>
<evidence type="ECO:0000259" key="2">
    <source>
        <dbReference type="Pfam" id="PF00350"/>
    </source>
</evidence>
<accession>A0A5A9NJB2</accession>
<dbReference type="InterPro" id="IPR053082">
    <property type="entry name" value="Nuclear_GTPase_SLIP-GC"/>
</dbReference>
<dbReference type="Gene3D" id="3.40.50.300">
    <property type="entry name" value="P-loop containing nucleotide triphosphate hydrolases"/>
    <property type="match status" value="2"/>
</dbReference>
<dbReference type="PANTHER" id="PTHR47308:SF1">
    <property type="entry name" value="NUCLEAR GTPASE SLIP-GC"/>
    <property type="match status" value="1"/>
</dbReference>